<dbReference type="InterPro" id="IPR036161">
    <property type="entry name" value="RPB6/omega-like_sf"/>
</dbReference>
<organism evidence="9">
    <name type="scientific">marine sediment metagenome</name>
    <dbReference type="NCBI Taxonomy" id="412755"/>
    <lineage>
        <taxon>unclassified sequences</taxon>
        <taxon>metagenomes</taxon>
        <taxon>ecological metagenomes</taxon>
    </lineage>
</organism>
<evidence type="ECO:0000256" key="5">
    <source>
        <dbReference type="ARBA" id="ARBA00022695"/>
    </source>
</evidence>
<dbReference type="SUPFAM" id="SSF63562">
    <property type="entry name" value="RPB6/omega subunit-like"/>
    <property type="match status" value="1"/>
</dbReference>
<evidence type="ECO:0000256" key="6">
    <source>
        <dbReference type="ARBA" id="ARBA00023163"/>
    </source>
</evidence>
<evidence type="ECO:0000313" key="9">
    <source>
        <dbReference type="EMBL" id="GAI49055.1"/>
    </source>
</evidence>
<evidence type="ECO:0000256" key="8">
    <source>
        <dbReference type="SAM" id="MobiDB-lite"/>
    </source>
</evidence>
<comment type="similarity">
    <text evidence="1">Belongs to the RNA polymerase subunit omega family.</text>
</comment>
<dbReference type="GO" id="GO:0003677">
    <property type="term" value="F:DNA binding"/>
    <property type="evidence" value="ECO:0007669"/>
    <property type="project" value="InterPro"/>
</dbReference>
<comment type="catalytic activity">
    <reaction evidence="7">
        <text>RNA(n) + a ribonucleoside 5'-triphosphate = RNA(n+1) + diphosphate</text>
        <dbReference type="Rhea" id="RHEA:21248"/>
        <dbReference type="Rhea" id="RHEA-COMP:14527"/>
        <dbReference type="Rhea" id="RHEA-COMP:17342"/>
        <dbReference type="ChEBI" id="CHEBI:33019"/>
        <dbReference type="ChEBI" id="CHEBI:61557"/>
        <dbReference type="ChEBI" id="CHEBI:140395"/>
        <dbReference type="EC" id="2.7.7.6"/>
    </reaction>
</comment>
<gene>
    <name evidence="9" type="ORF">S06H3_59408</name>
</gene>
<evidence type="ECO:0000256" key="3">
    <source>
        <dbReference type="ARBA" id="ARBA00022478"/>
    </source>
</evidence>
<evidence type="ECO:0000256" key="4">
    <source>
        <dbReference type="ARBA" id="ARBA00022679"/>
    </source>
</evidence>
<evidence type="ECO:0000256" key="7">
    <source>
        <dbReference type="ARBA" id="ARBA00048552"/>
    </source>
</evidence>
<dbReference type="GO" id="GO:0003899">
    <property type="term" value="F:DNA-directed RNA polymerase activity"/>
    <property type="evidence" value="ECO:0007669"/>
    <property type="project" value="UniProtKB-EC"/>
</dbReference>
<name>X1QDH8_9ZZZZ</name>
<feature type="region of interest" description="Disordered" evidence="8">
    <location>
        <begin position="42"/>
        <end position="103"/>
    </location>
</feature>
<dbReference type="SMART" id="SM01409">
    <property type="entry name" value="RNA_pol_Rpb6"/>
    <property type="match status" value="1"/>
</dbReference>
<keyword evidence="4" id="KW-0808">Transferase</keyword>
<keyword evidence="6" id="KW-0804">Transcription</keyword>
<accession>X1QDH8</accession>
<dbReference type="InterPro" id="IPR006110">
    <property type="entry name" value="Pol_omega/Rpo6/RPB6"/>
</dbReference>
<dbReference type="EMBL" id="BARV01038594">
    <property type="protein sequence ID" value="GAI49055.1"/>
    <property type="molecule type" value="Genomic_DNA"/>
</dbReference>
<dbReference type="Pfam" id="PF01192">
    <property type="entry name" value="RNA_pol_Rpb6"/>
    <property type="match status" value="1"/>
</dbReference>
<comment type="caution">
    <text evidence="9">The sequence shown here is derived from an EMBL/GenBank/DDBJ whole genome shotgun (WGS) entry which is preliminary data.</text>
</comment>
<protein>
    <recommendedName>
        <fullName evidence="2">DNA-directed RNA polymerase</fullName>
        <ecNumber evidence="2">2.7.7.6</ecNumber>
    </recommendedName>
</protein>
<proteinExistence type="inferred from homology"/>
<feature type="compositionally biased region" description="Basic and acidic residues" evidence="8">
    <location>
        <begin position="51"/>
        <end position="103"/>
    </location>
</feature>
<keyword evidence="5" id="KW-0548">Nucleotidyltransferase</keyword>
<dbReference type="GO" id="GO:0000428">
    <property type="term" value="C:DNA-directed RNA polymerase complex"/>
    <property type="evidence" value="ECO:0007669"/>
    <property type="project" value="UniProtKB-KW"/>
</dbReference>
<dbReference type="Gene3D" id="3.90.940.10">
    <property type="match status" value="1"/>
</dbReference>
<dbReference type="EC" id="2.7.7.6" evidence="2"/>
<dbReference type="AlphaFoldDB" id="X1QDH8"/>
<keyword evidence="3" id="KW-0240">DNA-directed RNA polymerase</keyword>
<reference evidence="9" key="1">
    <citation type="journal article" date="2014" name="Front. Microbiol.">
        <title>High frequency of phylogenetically diverse reductive dehalogenase-homologous genes in deep subseafloor sedimentary metagenomes.</title>
        <authorList>
            <person name="Kawai M."/>
            <person name="Futagami T."/>
            <person name="Toyoda A."/>
            <person name="Takaki Y."/>
            <person name="Nishi S."/>
            <person name="Hori S."/>
            <person name="Arai W."/>
            <person name="Tsubouchi T."/>
            <person name="Morono Y."/>
            <person name="Uchiyama I."/>
            <person name="Ito T."/>
            <person name="Fujiyama A."/>
            <person name="Inagaki F."/>
            <person name="Takami H."/>
        </authorList>
    </citation>
    <scope>NUCLEOTIDE SEQUENCE</scope>
    <source>
        <strain evidence="9">Expedition CK06-06</strain>
    </source>
</reference>
<evidence type="ECO:0000256" key="2">
    <source>
        <dbReference type="ARBA" id="ARBA00012418"/>
    </source>
</evidence>
<evidence type="ECO:0000256" key="1">
    <source>
        <dbReference type="ARBA" id="ARBA00006711"/>
    </source>
</evidence>
<feature type="non-terminal residue" evidence="9">
    <location>
        <position position="1"/>
    </location>
</feature>
<dbReference type="GO" id="GO:0006351">
    <property type="term" value="P:DNA-templated transcription"/>
    <property type="evidence" value="ECO:0007669"/>
    <property type="project" value="InterPro"/>
</dbReference>
<sequence length="103" mass="11946">KLENVFVLINLASKRARELISGAPKLIQTECNDPMQIALEEIAQGKTTVGKKKDISEEEKEEKRERKGREKGEKRERKGREKGEKRERKGREKGEKRESRNKG</sequence>
<dbReference type="InterPro" id="IPR003716">
    <property type="entry name" value="DNA-dir_RNA_pol_omega"/>
</dbReference>
<dbReference type="NCBIfam" id="TIGR00690">
    <property type="entry name" value="rpoZ"/>
    <property type="match status" value="1"/>
</dbReference>